<feature type="chain" id="PRO_5040505545" evidence="1">
    <location>
        <begin position="21"/>
        <end position="303"/>
    </location>
</feature>
<dbReference type="PROSITE" id="PS51257">
    <property type="entry name" value="PROKAR_LIPOPROTEIN"/>
    <property type="match status" value="1"/>
</dbReference>
<dbReference type="AlphaFoldDB" id="A0A9P3ZL55"/>
<dbReference type="EMBL" id="VVUY01000001">
    <property type="protein sequence ID" value="KAA2564273.1"/>
    <property type="molecule type" value="Genomic_DNA"/>
</dbReference>
<keyword evidence="1" id="KW-0732">Signal</keyword>
<accession>A0A9P3ZL55</accession>
<gene>
    <name evidence="2" type="ORF">F2S36_00610</name>
</gene>
<evidence type="ECO:0000313" key="3">
    <source>
        <dbReference type="Proteomes" id="UP000323119"/>
    </source>
</evidence>
<name>A0A9P3ZL55_9BACT</name>
<evidence type="ECO:0000256" key="1">
    <source>
        <dbReference type="SAM" id="SignalP"/>
    </source>
</evidence>
<sequence>MRSMKTILACACAVLAVSCAEKNEIAKPAPETRTITLNATSETIASQDKIRTALDKDGLSVVWKKGDLIQLWYLKNDGSYAKAGELAALSQGNSTTFTGECTFTDEAETPDYLAVSCYCANGPEVLNTVKYENGKFIFSNPGEASAVFKPSLNYPSPNSYEFAVRNPAVAHGTDLNAMTFKNIFGVMKLTIQTRRSAQYQITFQATGMAQRKDFTGEYHYDPATGTGELIRDHTTSPITIEPQGQNIGAEFVYYIPVAPGTYNDFTMKVYDFGEDYYERKATKPLEIKAGVITNLGRFVDNLQ</sequence>
<dbReference type="Proteomes" id="UP000323119">
    <property type="component" value="Unassembled WGS sequence"/>
</dbReference>
<comment type="caution">
    <text evidence="2">The sequence shown here is derived from an EMBL/GenBank/DDBJ whole genome shotgun (WGS) entry which is preliminary data.</text>
</comment>
<protein>
    <submittedName>
        <fullName evidence="2">Uncharacterized protein</fullName>
    </submittedName>
</protein>
<reference evidence="2 3" key="1">
    <citation type="journal article" date="2019" name="Nat. Med.">
        <title>A library of human gut bacterial isolates paired with longitudinal multiomics data enables mechanistic microbiome research.</title>
        <authorList>
            <person name="Poyet M."/>
            <person name="Groussin M."/>
            <person name="Gibbons S.M."/>
            <person name="Avila-Pacheco J."/>
            <person name="Jiang X."/>
            <person name="Kearney S.M."/>
            <person name="Perrotta A.R."/>
            <person name="Berdy B."/>
            <person name="Zhao S."/>
            <person name="Lieberman T.D."/>
            <person name="Swanson P.K."/>
            <person name="Smith M."/>
            <person name="Roesemann S."/>
            <person name="Alexander J.E."/>
            <person name="Rich S.A."/>
            <person name="Livny J."/>
            <person name="Vlamakis H."/>
            <person name="Clish C."/>
            <person name="Bullock K."/>
            <person name="Deik A."/>
            <person name="Scott J."/>
            <person name="Pierce K.A."/>
            <person name="Xavier R.J."/>
            <person name="Alm E.J."/>
        </authorList>
    </citation>
    <scope>NUCLEOTIDE SEQUENCE [LARGE SCALE GENOMIC DNA]</scope>
    <source>
        <strain evidence="2 3">BIOML-A204</strain>
    </source>
</reference>
<evidence type="ECO:0000313" key="2">
    <source>
        <dbReference type="EMBL" id="KAA2564273.1"/>
    </source>
</evidence>
<proteinExistence type="predicted"/>
<feature type="signal peptide" evidence="1">
    <location>
        <begin position="1"/>
        <end position="20"/>
    </location>
</feature>
<dbReference type="RefSeq" id="WP_149873447.1">
    <property type="nucleotide sequence ID" value="NZ_JADMQE010000003.1"/>
</dbReference>
<organism evidence="2 3">
    <name type="scientific">Alistipes onderdonkii</name>
    <dbReference type="NCBI Taxonomy" id="328813"/>
    <lineage>
        <taxon>Bacteria</taxon>
        <taxon>Pseudomonadati</taxon>
        <taxon>Bacteroidota</taxon>
        <taxon>Bacteroidia</taxon>
        <taxon>Bacteroidales</taxon>
        <taxon>Rikenellaceae</taxon>
        <taxon>Alistipes</taxon>
    </lineage>
</organism>